<organism evidence="1 2">
    <name type="scientific">Halarcobacter anaerophilus</name>
    <dbReference type="NCBI Taxonomy" id="877500"/>
    <lineage>
        <taxon>Bacteria</taxon>
        <taxon>Pseudomonadati</taxon>
        <taxon>Campylobacterota</taxon>
        <taxon>Epsilonproteobacteria</taxon>
        <taxon>Campylobacterales</taxon>
        <taxon>Arcobacteraceae</taxon>
        <taxon>Halarcobacter</taxon>
    </lineage>
</organism>
<name>A0A4Q0XYR8_9BACT</name>
<protein>
    <submittedName>
        <fullName evidence="1">Uncharacterized protein</fullName>
    </submittedName>
</protein>
<evidence type="ECO:0000313" key="1">
    <source>
        <dbReference type="EMBL" id="RXJ61091.1"/>
    </source>
</evidence>
<keyword evidence="2" id="KW-1185">Reference proteome</keyword>
<dbReference type="Proteomes" id="UP000290191">
    <property type="component" value="Unassembled WGS sequence"/>
</dbReference>
<reference evidence="1 2" key="1">
    <citation type="submission" date="2017-10" db="EMBL/GenBank/DDBJ databases">
        <title>Genomics of the genus Arcobacter.</title>
        <authorList>
            <person name="Perez-Cataluna A."/>
            <person name="Figueras M.J."/>
        </authorList>
    </citation>
    <scope>NUCLEOTIDE SEQUENCE [LARGE SCALE GENOMIC DNA]</scope>
    <source>
        <strain evidence="1 2">DSM 24636</strain>
    </source>
</reference>
<comment type="caution">
    <text evidence="1">The sequence shown here is derived from an EMBL/GenBank/DDBJ whole genome shotgun (WGS) entry which is preliminary data.</text>
</comment>
<dbReference type="RefSeq" id="WP_129083067.1">
    <property type="nucleotide sequence ID" value="NZ_CP041070.1"/>
</dbReference>
<gene>
    <name evidence="1" type="ORF">CRV06_14725</name>
</gene>
<accession>A0A4Q0XYR8</accession>
<dbReference type="OrthoDB" id="5679055at2"/>
<dbReference type="AlphaFoldDB" id="A0A4Q0XYR8"/>
<proteinExistence type="predicted"/>
<sequence length="220" mass="26153">MLKIVLQLKKLLIKKSLLVFLLSINLYANNTSILNGNWVFKEYSVDRQSEPYHLLNITLDIRDNNQINGKFEYFFRWFSRIEEPKNFTSTLSNDIFEFAFDSNFGGKNGKVRIKINDDCSLDWVLLKEPEGEYYAPFKAHLLPDKLEVNQYCKKQDILLKVRKYIQVQKQPLYSKPNIKTKMYLIKGDRVEVLEEKDDWLYILYHGKKDIKAWIPKNSVE</sequence>
<dbReference type="EMBL" id="PDKO01000022">
    <property type="protein sequence ID" value="RXJ61091.1"/>
    <property type="molecule type" value="Genomic_DNA"/>
</dbReference>
<evidence type="ECO:0000313" key="2">
    <source>
        <dbReference type="Proteomes" id="UP000290191"/>
    </source>
</evidence>